<organism evidence="1 2">
    <name type="scientific">Alkalispirochaeta americana</name>
    <dbReference type="NCBI Taxonomy" id="159291"/>
    <lineage>
        <taxon>Bacteria</taxon>
        <taxon>Pseudomonadati</taxon>
        <taxon>Spirochaetota</taxon>
        <taxon>Spirochaetia</taxon>
        <taxon>Spirochaetales</taxon>
        <taxon>Spirochaetaceae</taxon>
        <taxon>Alkalispirochaeta</taxon>
    </lineage>
</organism>
<dbReference type="Proteomes" id="UP000186400">
    <property type="component" value="Unassembled WGS sequence"/>
</dbReference>
<dbReference type="AlphaFoldDB" id="A0A1N6Y7T1"/>
<dbReference type="STRING" id="159291.SAMN05920897_1423"/>
<sequence>MIDNRIAIVTGVTRLKGIGKAICIELAKKGIDVFFYILATL</sequence>
<name>A0A1N6Y7T1_9SPIO</name>
<evidence type="ECO:0000313" key="1">
    <source>
        <dbReference type="EMBL" id="SIR10627.1"/>
    </source>
</evidence>
<evidence type="ECO:0000313" key="2">
    <source>
        <dbReference type="Proteomes" id="UP000186400"/>
    </source>
</evidence>
<accession>A0A1N6Y7T1</accession>
<reference evidence="1 2" key="1">
    <citation type="submission" date="2017-01" db="EMBL/GenBank/DDBJ databases">
        <authorList>
            <person name="Mah S.A."/>
            <person name="Swanson W.J."/>
            <person name="Moy G.W."/>
            <person name="Vacquier V.D."/>
        </authorList>
    </citation>
    <scope>NUCLEOTIDE SEQUENCE [LARGE SCALE GENOMIC DNA]</scope>
    <source>
        <strain evidence="1 2">ASpG1</strain>
    </source>
</reference>
<keyword evidence="2" id="KW-1185">Reference proteome</keyword>
<protein>
    <recommendedName>
        <fullName evidence="3">Short chain dehydrogenase</fullName>
    </recommendedName>
</protein>
<dbReference type="Gene3D" id="3.40.50.720">
    <property type="entry name" value="NAD(P)-binding Rossmann-like Domain"/>
    <property type="match status" value="1"/>
</dbReference>
<dbReference type="InterPro" id="IPR036291">
    <property type="entry name" value="NAD(P)-bd_dom_sf"/>
</dbReference>
<gene>
    <name evidence="1" type="ORF">SAMN05920897_1423</name>
</gene>
<dbReference type="SUPFAM" id="SSF51735">
    <property type="entry name" value="NAD(P)-binding Rossmann-fold domains"/>
    <property type="match status" value="1"/>
</dbReference>
<dbReference type="EMBL" id="FTMS01000042">
    <property type="protein sequence ID" value="SIR10627.1"/>
    <property type="molecule type" value="Genomic_DNA"/>
</dbReference>
<proteinExistence type="predicted"/>
<evidence type="ECO:0008006" key="3">
    <source>
        <dbReference type="Google" id="ProtNLM"/>
    </source>
</evidence>